<dbReference type="EMBL" id="JAVFHQ010000001">
    <property type="protein sequence ID" value="KAK4550482.1"/>
    <property type="molecule type" value="Genomic_DNA"/>
</dbReference>
<sequence>MPAESDATRSPSRNLAGLRNLSGTSVLLLLTPVMVPSGFFNYDKRVAKPSEVSKAHLEKTDTDPFEHLGRALGKHHQRIRHVPYVPSVGFTETHEAFLAKADGIIIVTCEPEPKACQSGTPEAVLSKQADFAESVLTALDDEDRRVPVAAFHFGDQQRKPDVPDIENVWVADKYTAEAVAQIAQLLKKSSK</sequence>
<protein>
    <submittedName>
        <fullName evidence="1">Uncharacterized protein</fullName>
    </submittedName>
</protein>
<comment type="caution">
    <text evidence="1">The sequence shown here is derived from an EMBL/GenBank/DDBJ whole genome shotgun (WGS) entry which is preliminary data.</text>
</comment>
<proteinExistence type="predicted"/>
<dbReference type="AlphaFoldDB" id="A0AAV9JXR6"/>
<keyword evidence="2" id="KW-1185">Reference proteome</keyword>
<reference evidence="1 2" key="1">
    <citation type="submission" date="2021-11" db="EMBL/GenBank/DDBJ databases">
        <title>Black yeast isolated from Biological Soil Crust.</title>
        <authorList>
            <person name="Kurbessoian T."/>
        </authorList>
    </citation>
    <scope>NUCLEOTIDE SEQUENCE [LARGE SCALE GENOMIC DNA]</scope>
    <source>
        <strain evidence="1 2">CCFEE 5522</strain>
    </source>
</reference>
<accession>A0AAV9JXR6</accession>
<evidence type="ECO:0000313" key="2">
    <source>
        <dbReference type="Proteomes" id="UP001324427"/>
    </source>
</evidence>
<evidence type="ECO:0000313" key="1">
    <source>
        <dbReference type="EMBL" id="KAK4550482.1"/>
    </source>
</evidence>
<gene>
    <name evidence="1" type="ORF">LTR36_000061</name>
</gene>
<name>A0AAV9JXR6_9PEZI</name>
<dbReference type="Proteomes" id="UP001324427">
    <property type="component" value="Unassembled WGS sequence"/>
</dbReference>
<organism evidence="1 2">
    <name type="scientific">Oleoguttula mirabilis</name>
    <dbReference type="NCBI Taxonomy" id="1507867"/>
    <lineage>
        <taxon>Eukaryota</taxon>
        <taxon>Fungi</taxon>
        <taxon>Dikarya</taxon>
        <taxon>Ascomycota</taxon>
        <taxon>Pezizomycotina</taxon>
        <taxon>Dothideomycetes</taxon>
        <taxon>Dothideomycetidae</taxon>
        <taxon>Mycosphaerellales</taxon>
        <taxon>Teratosphaeriaceae</taxon>
        <taxon>Oleoguttula</taxon>
    </lineage>
</organism>